<evidence type="ECO:0000256" key="9">
    <source>
        <dbReference type="SAM" id="Phobius"/>
    </source>
</evidence>
<dbReference type="GO" id="GO:0007165">
    <property type="term" value="P:signal transduction"/>
    <property type="evidence" value="ECO:0007669"/>
    <property type="project" value="InterPro"/>
</dbReference>
<keyword evidence="5" id="KW-0808">Transferase</keyword>
<dbReference type="EC" id="2.7.13.3" evidence="3"/>
<dbReference type="PANTHER" id="PTHR41523:SF8">
    <property type="entry name" value="ETHYLENE RESPONSE SENSOR PROTEIN"/>
    <property type="match status" value="1"/>
</dbReference>
<comment type="catalytic activity">
    <reaction evidence="1">
        <text>ATP + protein L-histidine = ADP + protein N-phospho-L-histidine.</text>
        <dbReference type="EC" id="2.7.13.3"/>
    </reaction>
</comment>
<dbReference type="EMBL" id="JOPJ01000010">
    <property type="protein sequence ID" value="OUJ12715.1"/>
    <property type="molecule type" value="Genomic_DNA"/>
</dbReference>
<evidence type="ECO:0000256" key="2">
    <source>
        <dbReference type="ARBA" id="ARBA00004370"/>
    </source>
</evidence>
<dbReference type="InterPro" id="IPR011495">
    <property type="entry name" value="Sig_transdc_His_kin_sub2_dim/P"/>
</dbReference>
<keyword evidence="8" id="KW-0067">ATP-binding</keyword>
<keyword evidence="9" id="KW-0812">Transmembrane</keyword>
<comment type="caution">
    <text evidence="11">The sequence shown here is derived from an EMBL/GenBank/DDBJ whole genome shotgun (WGS) entry which is preliminary data.</text>
</comment>
<dbReference type="Gene3D" id="3.30.450.20">
    <property type="entry name" value="PAS domain"/>
    <property type="match status" value="1"/>
</dbReference>
<keyword evidence="9" id="KW-0472">Membrane</keyword>
<dbReference type="OrthoDB" id="9767435at2"/>
<keyword evidence="6" id="KW-0547">Nucleotide-binding</keyword>
<organism evidence="11 12">
    <name type="scientific">Acetobacter okinawensis</name>
    <dbReference type="NCBI Taxonomy" id="1076594"/>
    <lineage>
        <taxon>Bacteria</taxon>
        <taxon>Pseudomonadati</taxon>
        <taxon>Pseudomonadota</taxon>
        <taxon>Alphaproteobacteria</taxon>
        <taxon>Acetobacterales</taxon>
        <taxon>Acetobacteraceae</taxon>
        <taxon>Acetobacter</taxon>
    </lineage>
</organism>
<evidence type="ECO:0000256" key="4">
    <source>
        <dbReference type="ARBA" id="ARBA00022553"/>
    </source>
</evidence>
<dbReference type="GO" id="GO:0004673">
    <property type="term" value="F:protein histidine kinase activity"/>
    <property type="evidence" value="ECO:0007669"/>
    <property type="project" value="UniProtKB-EC"/>
</dbReference>
<dbReference type="InterPro" id="IPR003660">
    <property type="entry name" value="HAMP_dom"/>
</dbReference>
<proteinExistence type="predicted"/>
<dbReference type="PANTHER" id="PTHR41523">
    <property type="entry name" value="TWO-COMPONENT SYSTEM SENSOR PROTEIN"/>
    <property type="match status" value="1"/>
</dbReference>
<dbReference type="Gene3D" id="3.30.565.10">
    <property type="entry name" value="Histidine kinase-like ATPase, C-terminal domain"/>
    <property type="match status" value="1"/>
</dbReference>
<dbReference type="Pfam" id="PF07568">
    <property type="entry name" value="HisKA_2"/>
    <property type="match status" value="1"/>
</dbReference>
<evidence type="ECO:0000256" key="8">
    <source>
        <dbReference type="ARBA" id="ARBA00022840"/>
    </source>
</evidence>
<keyword evidence="12" id="KW-1185">Reference proteome</keyword>
<comment type="subcellular location">
    <subcellularLocation>
        <location evidence="2">Membrane</location>
    </subcellularLocation>
</comment>
<evidence type="ECO:0000256" key="3">
    <source>
        <dbReference type="ARBA" id="ARBA00012438"/>
    </source>
</evidence>
<dbReference type="AlphaFoldDB" id="A0A252BUT7"/>
<sequence length="557" mass="60870">MRVLICLSGIPVLSIGAVLALRNYQEVRVGSAQRAVAAIMRLDQQFRHDTDRLRSALETIGNMDLTNDQIVHALRLAETISGQRYCFLAVLNERGQKLDSVLPSGRSCAEVGTLTPPARINATVMEAVQKSGGGEDNGAFLRITVPAAFLAEPEAHGYLVGILQISRTRAYLGGASGWEAFSDDTNPVQAWLLMHDGELFPVCTNCNWEPPPPELVSRLKEKLEKSDRSVVSLPSMQGGYALGGIAGGADIFVSTQRTPMEADALRAMVFQIAALLFLLAAGLVGVTLAANIVLVWPLRRLTHSVRKWQMEGVFDGRVTRSMPLELQRLGQAFTRATQRLSRHEARLQKAMAHQELLMKEIHHRVKNNLQIVASLLNLQANQIAHPEVKAEFALARDRIRALATLHRTLYAEDTLTSLNMAVFLKDLCEQTFHVAGEADAGRIQLQVESDSFWMDPDQAVPLALIVTEVVTNSIKYAFPDGREGVIHVRLTKNGSLVTLSVGDNGIGCTFDPASGTPGIGLKLIHGFARQLKASLSYSGKEGVLFTLVMHLDKAQNP</sequence>
<dbReference type="GO" id="GO:0016020">
    <property type="term" value="C:membrane"/>
    <property type="evidence" value="ECO:0007669"/>
    <property type="project" value="UniProtKB-SubCell"/>
</dbReference>
<dbReference type="Pfam" id="PF13581">
    <property type="entry name" value="HATPase_c_2"/>
    <property type="match status" value="1"/>
</dbReference>
<dbReference type="Proteomes" id="UP000194931">
    <property type="component" value="Unassembled WGS sequence"/>
</dbReference>
<dbReference type="eggNOG" id="COG3920">
    <property type="taxonomic scope" value="Bacteria"/>
</dbReference>
<evidence type="ECO:0000313" key="12">
    <source>
        <dbReference type="Proteomes" id="UP000194931"/>
    </source>
</evidence>
<evidence type="ECO:0000256" key="7">
    <source>
        <dbReference type="ARBA" id="ARBA00022777"/>
    </source>
</evidence>
<protein>
    <recommendedName>
        <fullName evidence="3">histidine kinase</fullName>
        <ecNumber evidence="3">2.7.13.3</ecNumber>
    </recommendedName>
</protein>
<keyword evidence="9" id="KW-1133">Transmembrane helix</keyword>
<dbReference type="PROSITE" id="PS50885">
    <property type="entry name" value="HAMP"/>
    <property type="match status" value="1"/>
</dbReference>
<dbReference type="InterPro" id="IPR003594">
    <property type="entry name" value="HATPase_dom"/>
</dbReference>
<dbReference type="GO" id="GO:0005524">
    <property type="term" value="F:ATP binding"/>
    <property type="evidence" value="ECO:0007669"/>
    <property type="project" value="UniProtKB-KW"/>
</dbReference>
<dbReference type="SUPFAM" id="SSF55874">
    <property type="entry name" value="ATPase domain of HSP90 chaperone/DNA topoisomerase II/histidine kinase"/>
    <property type="match status" value="1"/>
</dbReference>
<reference evidence="12" key="1">
    <citation type="submission" date="2014-06" db="EMBL/GenBank/DDBJ databases">
        <authorList>
            <person name="Winans N.J."/>
            <person name="Newell P.D."/>
            <person name="Douglas A.E."/>
        </authorList>
    </citation>
    <scope>NUCLEOTIDE SEQUENCE [LARGE SCALE GENOMIC DNA]</scope>
</reference>
<keyword evidence="4" id="KW-0597">Phosphoprotein</keyword>
<dbReference type="STRING" id="1236501.GCA_000613865_02985"/>
<evidence type="ECO:0000313" key="11">
    <source>
        <dbReference type="EMBL" id="OUJ12715.1"/>
    </source>
</evidence>
<accession>A0A252BUT7</accession>
<gene>
    <name evidence="11" type="ORF">HK26_00940</name>
</gene>
<feature type="transmembrane region" description="Helical" evidence="9">
    <location>
        <begin position="268"/>
        <end position="298"/>
    </location>
</feature>
<name>A0A252BUT7_9PROT</name>
<evidence type="ECO:0000256" key="5">
    <source>
        <dbReference type="ARBA" id="ARBA00022679"/>
    </source>
</evidence>
<evidence type="ECO:0000256" key="1">
    <source>
        <dbReference type="ARBA" id="ARBA00000085"/>
    </source>
</evidence>
<feature type="domain" description="HAMP" evidence="10">
    <location>
        <begin position="292"/>
        <end position="345"/>
    </location>
</feature>
<dbReference type="SMART" id="SM00387">
    <property type="entry name" value="HATPase_c"/>
    <property type="match status" value="1"/>
</dbReference>
<dbReference type="RefSeq" id="WP_086639129.1">
    <property type="nucleotide sequence ID" value="NZ_JOPJ01000010.1"/>
</dbReference>
<keyword evidence="7 11" id="KW-0418">Kinase</keyword>
<evidence type="ECO:0000256" key="6">
    <source>
        <dbReference type="ARBA" id="ARBA00022741"/>
    </source>
</evidence>
<dbReference type="InterPro" id="IPR036890">
    <property type="entry name" value="HATPase_C_sf"/>
</dbReference>
<evidence type="ECO:0000259" key="10">
    <source>
        <dbReference type="PROSITE" id="PS50885"/>
    </source>
</evidence>